<gene>
    <name evidence="2" type="ORF">DZC73_14280</name>
</gene>
<protein>
    <recommendedName>
        <fullName evidence="4">DUF4345 domain-containing protein</fullName>
    </recommendedName>
</protein>
<dbReference type="OrthoDB" id="4549167at2"/>
<dbReference type="EMBL" id="QUSW01000003">
    <property type="protein sequence ID" value="RQP24451.1"/>
    <property type="molecule type" value="Genomic_DNA"/>
</dbReference>
<evidence type="ECO:0000313" key="3">
    <source>
        <dbReference type="Proteomes" id="UP000267464"/>
    </source>
</evidence>
<organism evidence="2 3">
    <name type="scientific">Piscinibacter terrae</name>
    <dbReference type="NCBI Taxonomy" id="2496871"/>
    <lineage>
        <taxon>Bacteria</taxon>
        <taxon>Pseudomonadati</taxon>
        <taxon>Pseudomonadota</taxon>
        <taxon>Betaproteobacteria</taxon>
        <taxon>Burkholderiales</taxon>
        <taxon>Sphaerotilaceae</taxon>
        <taxon>Piscinibacter</taxon>
    </lineage>
</organism>
<feature type="transmembrane region" description="Helical" evidence="1">
    <location>
        <begin position="12"/>
        <end position="35"/>
    </location>
</feature>
<dbReference type="AlphaFoldDB" id="A0A3N7HU63"/>
<evidence type="ECO:0008006" key="4">
    <source>
        <dbReference type="Google" id="ProtNLM"/>
    </source>
</evidence>
<keyword evidence="1" id="KW-0812">Transmembrane</keyword>
<keyword evidence="3" id="KW-1185">Reference proteome</keyword>
<comment type="caution">
    <text evidence="2">The sequence shown here is derived from an EMBL/GenBank/DDBJ whole genome shotgun (WGS) entry which is preliminary data.</text>
</comment>
<accession>A0A3N7HU63</accession>
<sequence>MSAEVALTTSQVIVRVCLFLAGGIGIFGAGCGRLLSIRKVGLPEPRAVWLGYLVPELVMPWVMAVAHHVGE</sequence>
<reference evidence="2 3" key="2">
    <citation type="submission" date="2018-12" db="EMBL/GenBank/DDBJ databases">
        <title>Rhizobacter gummiphilus sp. nov., a rubber-degrading bacterium isolated from the soil of a botanical garden in Japan.</title>
        <authorList>
            <person name="Shunsuke S.S."/>
        </authorList>
    </citation>
    <scope>NUCLEOTIDE SEQUENCE [LARGE SCALE GENOMIC DNA]</scope>
    <source>
        <strain evidence="2 3">S-16</strain>
    </source>
</reference>
<name>A0A3N7HU63_9BURK</name>
<evidence type="ECO:0000313" key="2">
    <source>
        <dbReference type="EMBL" id="RQP24451.1"/>
    </source>
</evidence>
<dbReference type="Proteomes" id="UP000267464">
    <property type="component" value="Unassembled WGS sequence"/>
</dbReference>
<keyword evidence="1" id="KW-1133">Transmembrane helix</keyword>
<evidence type="ECO:0000256" key="1">
    <source>
        <dbReference type="SAM" id="Phobius"/>
    </source>
</evidence>
<dbReference type="RefSeq" id="WP_124540985.1">
    <property type="nucleotide sequence ID" value="NZ_QUSW01000003.1"/>
</dbReference>
<feature type="transmembrane region" description="Helical" evidence="1">
    <location>
        <begin position="47"/>
        <end position="69"/>
    </location>
</feature>
<keyword evidence="1" id="KW-0472">Membrane</keyword>
<proteinExistence type="predicted"/>
<reference evidence="2 3" key="1">
    <citation type="submission" date="2018-08" db="EMBL/GenBank/DDBJ databases">
        <authorList>
            <person name="Khan S.A."/>
            <person name="Jeon C.O."/>
            <person name="Chun B.H."/>
            <person name="Jeong S.E."/>
        </authorList>
    </citation>
    <scope>NUCLEOTIDE SEQUENCE [LARGE SCALE GENOMIC DNA]</scope>
    <source>
        <strain evidence="2 3">S-16</strain>
    </source>
</reference>